<feature type="region of interest" description="Disordered" evidence="5">
    <location>
        <begin position="313"/>
        <end position="337"/>
    </location>
</feature>
<keyword evidence="2" id="KW-0238">DNA-binding</keyword>
<dbReference type="SMART" id="SM00415">
    <property type="entry name" value="HSF"/>
    <property type="match status" value="1"/>
</dbReference>
<name>A0A238FDR7_9BASI</name>
<dbReference type="Gene3D" id="1.10.10.10">
    <property type="entry name" value="Winged helix-like DNA-binding domain superfamily/Winged helix DNA-binding domain"/>
    <property type="match status" value="1"/>
</dbReference>
<evidence type="ECO:0000256" key="5">
    <source>
        <dbReference type="SAM" id="MobiDB-lite"/>
    </source>
</evidence>
<feature type="compositionally biased region" description="Polar residues" evidence="5">
    <location>
        <begin position="267"/>
        <end position="278"/>
    </location>
</feature>
<dbReference type="Pfam" id="PF00447">
    <property type="entry name" value="HSF_DNA-bind"/>
    <property type="match status" value="1"/>
</dbReference>
<accession>A0A238FDR7</accession>
<feature type="region of interest" description="Disordered" evidence="5">
    <location>
        <begin position="415"/>
        <end position="439"/>
    </location>
</feature>
<gene>
    <name evidence="7" type="ORF">BQ2448_4674</name>
</gene>
<dbReference type="Proteomes" id="UP000198372">
    <property type="component" value="Unassembled WGS sequence"/>
</dbReference>
<keyword evidence="3" id="KW-0539">Nucleus</keyword>
<evidence type="ECO:0000256" key="4">
    <source>
        <dbReference type="RuleBase" id="RU004020"/>
    </source>
</evidence>
<dbReference type="SUPFAM" id="SSF46785">
    <property type="entry name" value="Winged helix' DNA-binding domain"/>
    <property type="match status" value="1"/>
</dbReference>
<evidence type="ECO:0000256" key="2">
    <source>
        <dbReference type="ARBA" id="ARBA00023125"/>
    </source>
</evidence>
<organism evidence="7 8">
    <name type="scientific">Microbotryum intermedium</name>
    <dbReference type="NCBI Taxonomy" id="269621"/>
    <lineage>
        <taxon>Eukaryota</taxon>
        <taxon>Fungi</taxon>
        <taxon>Dikarya</taxon>
        <taxon>Basidiomycota</taxon>
        <taxon>Pucciniomycotina</taxon>
        <taxon>Microbotryomycetes</taxon>
        <taxon>Microbotryales</taxon>
        <taxon>Microbotryaceae</taxon>
        <taxon>Microbotryum</taxon>
    </lineage>
</organism>
<feature type="compositionally biased region" description="Low complexity" evidence="5">
    <location>
        <begin position="151"/>
        <end position="165"/>
    </location>
</feature>
<keyword evidence="8" id="KW-1185">Reference proteome</keyword>
<dbReference type="EMBL" id="FMSP01000008">
    <property type="protein sequence ID" value="SCV71980.1"/>
    <property type="molecule type" value="Genomic_DNA"/>
</dbReference>
<comment type="similarity">
    <text evidence="4">Belongs to the HSF family.</text>
</comment>
<feature type="domain" description="HSF-type DNA-binding" evidence="6">
    <location>
        <begin position="5"/>
        <end position="141"/>
    </location>
</feature>
<dbReference type="GO" id="GO:0003700">
    <property type="term" value="F:DNA-binding transcription factor activity"/>
    <property type="evidence" value="ECO:0007669"/>
    <property type="project" value="InterPro"/>
</dbReference>
<dbReference type="InterPro" id="IPR036388">
    <property type="entry name" value="WH-like_DNA-bd_sf"/>
</dbReference>
<evidence type="ECO:0000313" key="8">
    <source>
        <dbReference type="Proteomes" id="UP000198372"/>
    </source>
</evidence>
<comment type="subcellular location">
    <subcellularLocation>
        <location evidence="1">Nucleus</location>
    </subcellularLocation>
</comment>
<evidence type="ECO:0000256" key="3">
    <source>
        <dbReference type="ARBA" id="ARBA00023242"/>
    </source>
</evidence>
<evidence type="ECO:0000313" key="7">
    <source>
        <dbReference type="EMBL" id="SCV71980.1"/>
    </source>
</evidence>
<dbReference type="InterPro" id="IPR036390">
    <property type="entry name" value="WH_DNA-bd_sf"/>
</dbReference>
<feature type="compositionally biased region" description="Basic and acidic residues" evidence="5">
    <location>
        <begin position="416"/>
        <end position="425"/>
    </location>
</feature>
<evidence type="ECO:0000259" key="6">
    <source>
        <dbReference type="SMART" id="SM00415"/>
    </source>
</evidence>
<protein>
    <submittedName>
        <fullName evidence="7">BQ2448_4674 protein</fullName>
    </submittedName>
</protein>
<feature type="region of interest" description="Disordered" evidence="5">
    <location>
        <begin position="243"/>
        <end position="300"/>
    </location>
</feature>
<dbReference type="GO" id="GO:0043565">
    <property type="term" value="F:sequence-specific DNA binding"/>
    <property type="evidence" value="ECO:0007669"/>
    <property type="project" value="InterPro"/>
</dbReference>
<feature type="compositionally biased region" description="Low complexity" evidence="5">
    <location>
        <begin position="315"/>
        <end position="337"/>
    </location>
</feature>
<sequence length="556" mass="60876">MTKAPRSQFIERLWDLLDNPHDADSLRWISNSAFEITCDEERARVALSPKWDFRSLSSFIRQLSYYNFKRSGERKGSNAGFVVFSASLPPHRRHFPRPLLTATAASSWITLEKKFIDPHDSHPSGYFTRQDKSRLHLITRKARNRPESRNSISAGGASSHSPPSAVKASGLADRVPSFEGFVPPSFEPQYGEERRALLPSLLTSSMTSPTNPSRTLRLPSYPTALPVEPAQYLFSKSYTPTIDGGLNPSLPAQGSSWQGRREACSVSPPTVRSHSVSDQRLGPGSLPSPTEGDGYDDCLTSPQQRYNLSISLHRTSTSSTTSTAEYHSPSASAYPTPATTYPPYHSGSSSISGSFSHASGSSHQDYSMLFNDVHATRALPSGLVAPFEQPQHGLAWSSPIASAVYTSYMPLVPEQDQQRQQEGHYHQQSQPTDYTAYSQPVPLKSGSLCSLPDARYAANAPASGPHQHYYAQHVAEPNDNSQRTHTYMVEDRGGRATIHDTTGGPLASAPIATVDSANPFHPHEGAMAPSRDSAAYGNWQVNTHFAGSSDYHYPTQ</sequence>
<feature type="region of interest" description="Disordered" evidence="5">
    <location>
        <begin position="139"/>
        <end position="169"/>
    </location>
</feature>
<reference evidence="8" key="1">
    <citation type="submission" date="2016-09" db="EMBL/GenBank/DDBJ databases">
        <authorList>
            <person name="Jeantristanb JTB J.-T."/>
            <person name="Ricardo R."/>
        </authorList>
    </citation>
    <scope>NUCLEOTIDE SEQUENCE [LARGE SCALE GENOMIC DNA]</scope>
</reference>
<dbReference type="OrthoDB" id="2529739at2759"/>
<dbReference type="InterPro" id="IPR000232">
    <property type="entry name" value="HSF_DNA-bd"/>
</dbReference>
<dbReference type="GO" id="GO:0005634">
    <property type="term" value="C:nucleus"/>
    <property type="evidence" value="ECO:0007669"/>
    <property type="project" value="UniProtKB-SubCell"/>
</dbReference>
<proteinExistence type="inferred from homology"/>
<dbReference type="AlphaFoldDB" id="A0A238FDR7"/>
<evidence type="ECO:0000256" key="1">
    <source>
        <dbReference type="ARBA" id="ARBA00004123"/>
    </source>
</evidence>